<dbReference type="PROSITE" id="PS51379">
    <property type="entry name" value="4FE4S_FER_2"/>
    <property type="match status" value="2"/>
</dbReference>
<evidence type="ECO:0000256" key="4">
    <source>
        <dbReference type="ARBA" id="ARBA00023014"/>
    </source>
</evidence>
<dbReference type="Gene3D" id="3.30.70.20">
    <property type="match status" value="1"/>
</dbReference>
<keyword evidence="1" id="KW-0004">4Fe-4S</keyword>
<evidence type="ECO:0000259" key="5">
    <source>
        <dbReference type="PROSITE" id="PS51379"/>
    </source>
</evidence>
<keyword evidence="7" id="KW-1185">Reference proteome</keyword>
<accession>E5Y5D3</accession>
<comment type="caution">
    <text evidence="6">The sequence shown here is derived from an EMBL/GenBank/DDBJ whole genome shotgun (WGS) entry which is preliminary data.</text>
</comment>
<dbReference type="EMBL" id="ADCP02000001">
    <property type="protein sequence ID" value="EFV44900.1"/>
    <property type="molecule type" value="Genomic_DNA"/>
</dbReference>
<dbReference type="GeneID" id="78086520"/>
<reference evidence="6 7" key="1">
    <citation type="submission" date="2010-10" db="EMBL/GenBank/DDBJ databases">
        <authorList>
            <consortium name="The Broad Institute Genome Sequencing Platform"/>
            <person name="Ward D."/>
            <person name="Earl A."/>
            <person name="Feldgarden M."/>
            <person name="Young S.K."/>
            <person name="Gargeya S."/>
            <person name="Zeng Q."/>
            <person name="Alvarado L."/>
            <person name="Berlin A."/>
            <person name="Bochicchio J."/>
            <person name="Chapman S.B."/>
            <person name="Chen Z."/>
            <person name="Freedman E."/>
            <person name="Gellesch M."/>
            <person name="Goldberg J."/>
            <person name="Griggs A."/>
            <person name="Gujja S."/>
            <person name="Heilman E."/>
            <person name="Heiman D."/>
            <person name="Howarth C."/>
            <person name="Mehta T."/>
            <person name="Neiman D."/>
            <person name="Pearson M."/>
            <person name="Roberts A."/>
            <person name="Saif S."/>
            <person name="Shea T."/>
            <person name="Shenoy N."/>
            <person name="Sisk P."/>
            <person name="Stolte C."/>
            <person name="Sykes S."/>
            <person name="White J."/>
            <person name="Yandava C."/>
            <person name="Allen-Vercoe E."/>
            <person name="Sibley C."/>
            <person name="Ambrose C.E."/>
            <person name="Strauss J."/>
            <person name="Daigneault M."/>
            <person name="Haas B."/>
            <person name="Nusbaum C."/>
            <person name="Birren B."/>
        </authorList>
    </citation>
    <scope>NUCLEOTIDE SEQUENCE [LARGE SCALE GENOMIC DNA]</scope>
    <source>
        <strain evidence="6 7">3_1_6</strain>
    </source>
</reference>
<organism evidence="6 7">
    <name type="scientific">Bilophila wadsworthia (strain 3_1_6)</name>
    <dbReference type="NCBI Taxonomy" id="563192"/>
    <lineage>
        <taxon>Bacteria</taxon>
        <taxon>Pseudomonadati</taxon>
        <taxon>Thermodesulfobacteriota</taxon>
        <taxon>Desulfovibrionia</taxon>
        <taxon>Desulfovibrionales</taxon>
        <taxon>Desulfovibrionaceae</taxon>
        <taxon>Bilophila</taxon>
    </lineage>
</organism>
<keyword evidence="3" id="KW-0408">Iron</keyword>
<evidence type="ECO:0000313" key="6">
    <source>
        <dbReference type="EMBL" id="EFV44900.1"/>
    </source>
</evidence>
<dbReference type="SUPFAM" id="SSF54862">
    <property type="entry name" value="4Fe-4S ferredoxins"/>
    <property type="match status" value="1"/>
</dbReference>
<dbReference type="Proteomes" id="UP000006034">
    <property type="component" value="Unassembled WGS sequence"/>
</dbReference>
<dbReference type="OrthoDB" id="9794954at2"/>
<evidence type="ECO:0000313" key="7">
    <source>
        <dbReference type="Proteomes" id="UP000006034"/>
    </source>
</evidence>
<dbReference type="PANTHER" id="PTHR43687">
    <property type="entry name" value="ADENYLYLSULFATE REDUCTASE, BETA SUBUNIT"/>
    <property type="match status" value="1"/>
</dbReference>
<evidence type="ECO:0000256" key="2">
    <source>
        <dbReference type="ARBA" id="ARBA00022723"/>
    </source>
</evidence>
<dbReference type="AlphaFoldDB" id="E5Y5D3"/>
<sequence>MPIFSIDAESCVNCGKCVKICPLDVLREGKTTPEIVYREDCQSCFLCIIYCPKHAITVDTERGRATPEPY</sequence>
<dbReference type="PANTHER" id="PTHR43687:SF4">
    <property type="entry name" value="BLR5484 PROTEIN"/>
    <property type="match status" value="1"/>
</dbReference>
<dbReference type="HOGENOM" id="CLU_139698_5_5_7"/>
<dbReference type="InterPro" id="IPR017896">
    <property type="entry name" value="4Fe4S_Fe-S-bd"/>
</dbReference>
<dbReference type="STRING" id="563192.HMPREF0179_01396"/>
<dbReference type="InterPro" id="IPR050572">
    <property type="entry name" value="Fe-S_Ferredoxin"/>
</dbReference>
<keyword evidence="4" id="KW-0411">Iron-sulfur</keyword>
<reference evidence="6 7" key="2">
    <citation type="submission" date="2013-04" db="EMBL/GenBank/DDBJ databases">
        <title>The Genome Sequence of Bilophila wadsworthia 3_1_6.</title>
        <authorList>
            <consortium name="The Broad Institute Genomics Platform"/>
            <person name="Earl A."/>
            <person name="Ward D."/>
            <person name="Feldgarden M."/>
            <person name="Gevers D."/>
            <person name="Sibley C."/>
            <person name="Strauss J."/>
            <person name="Allen-Vercoe E."/>
            <person name="Walker B."/>
            <person name="Young S."/>
            <person name="Zeng Q."/>
            <person name="Gargeya S."/>
            <person name="Fitzgerald M."/>
            <person name="Haas B."/>
            <person name="Abouelleil A."/>
            <person name="Allen A.W."/>
            <person name="Alvarado L."/>
            <person name="Arachchi H.M."/>
            <person name="Berlin A.M."/>
            <person name="Chapman S.B."/>
            <person name="Gainer-Dewar J."/>
            <person name="Goldberg J."/>
            <person name="Griggs A."/>
            <person name="Gujja S."/>
            <person name="Hansen M."/>
            <person name="Howarth C."/>
            <person name="Imamovic A."/>
            <person name="Ireland A."/>
            <person name="Larimer J."/>
            <person name="McCowan C."/>
            <person name="Murphy C."/>
            <person name="Pearson M."/>
            <person name="Poon T.W."/>
            <person name="Priest M."/>
            <person name="Roberts A."/>
            <person name="Saif S."/>
            <person name="Shea T."/>
            <person name="Sisk P."/>
            <person name="Sykes S."/>
            <person name="Wortman J."/>
            <person name="Nusbaum C."/>
            <person name="Birren B."/>
        </authorList>
    </citation>
    <scope>NUCLEOTIDE SEQUENCE [LARGE SCALE GENOMIC DNA]</scope>
    <source>
        <strain evidence="6 7">3_1_6</strain>
    </source>
</reference>
<name>E5Y5D3_BILW3</name>
<dbReference type="GO" id="GO:0051539">
    <property type="term" value="F:4 iron, 4 sulfur cluster binding"/>
    <property type="evidence" value="ECO:0007669"/>
    <property type="project" value="UniProtKB-KW"/>
</dbReference>
<dbReference type="GO" id="GO:0046872">
    <property type="term" value="F:metal ion binding"/>
    <property type="evidence" value="ECO:0007669"/>
    <property type="project" value="UniProtKB-KW"/>
</dbReference>
<dbReference type="RefSeq" id="WP_005026537.1">
    <property type="nucleotide sequence ID" value="NZ_KE150238.1"/>
</dbReference>
<feature type="domain" description="4Fe-4S ferredoxin-type" evidence="5">
    <location>
        <begin position="2"/>
        <end position="31"/>
    </location>
</feature>
<dbReference type="InterPro" id="IPR017900">
    <property type="entry name" value="4Fe4S_Fe_S_CS"/>
</dbReference>
<protein>
    <recommendedName>
        <fullName evidence="5">4Fe-4S ferredoxin-type domain-containing protein</fullName>
    </recommendedName>
</protein>
<dbReference type="PROSITE" id="PS00198">
    <property type="entry name" value="4FE4S_FER_1"/>
    <property type="match status" value="2"/>
</dbReference>
<keyword evidence="2" id="KW-0479">Metal-binding</keyword>
<gene>
    <name evidence="6" type="ORF">HMPREF0179_01396</name>
</gene>
<evidence type="ECO:0000256" key="1">
    <source>
        <dbReference type="ARBA" id="ARBA00022485"/>
    </source>
</evidence>
<proteinExistence type="predicted"/>
<feature type="domain" description="4Fe-4S ferredoxin-type" evidence="5">
    <location>
        <begin position="32"/>
        <end position="61"/>
    </location>
</feature>
<evidence type="ECO:0000256" key="3">
    <source>
        <dbReference type="ARBA" id="ARBA00023004"/>
    </source>
</evidence>
<dbReference type="Pfam" id="PF14697">
    <property type="entry name" value="Fer4_21"/>
    <property type="match status" value="1"/>
</dbReference>